<name>A0AA86NUC7_9EUKA</name>
<sequence>MSDTLCDSVLSDGYDLNQIILAGSNISSQSRSEKQLQILFKQQIKLNMSPVDFPKLSNQKSFAQMLCQLQEQTKSNQHMFPEEFQNQFLIRSQISTKPKILRASLKFLFFQEQEVIDCAQIQLTKNGIQSQNRKQQIMPQFQNFDVNNKNELELLKQQFISVKLPGTSRILQFFDPSFTKNVIVIHDFFQSPLDTINLMKALYQDQINVATICLWDLAEIAYSYISITDFVQDYLIFLVHILYNTGSYQIMCQGTAFTFAQHLNSYDKRCQRVICSNPIFNQFCLYNEQKQKQSYYKQQKLVDNADISIRSEEEFDSQTISQVKSSYSCAKSSLKSTTREKYNQEHISPLTNFEDSEISESQVTPKKYSTKMYKLNSMINVNKTQNTGFSIIHNIKQQKAQIDKILQNQLITMLHTLYDNNTIGLLMNQINSNLKCLIPTSFDDFAKTFKKNLMHSRKVNTFKQYLPSLLVCSQIRCIQPNDDYYDQQFFKVLAQLQHLLIQEVPIYREQNIVILLGDHSPLITSKQLRLANELSRRNSKVILRTLFGVGQEMFSTVTTLLLELIKQY</sequence>
<dbReference type="EMBL" id="CAXDID020000579">
    <property type="protein sequence ID" value="CAL6104125.1"/>
    <property type="molecule type" value="Genomic_DNA"/>
</dbReference>
<protein>
    <submittedName>
        <fullName evidence="1">Uncharacterized protein</fullName>
    </submittedName>
</protein>
<reference evidence="2 3" key="2">
    <citation type="submission" date="2024-07" db="EMBL/GenBank/DDBJ databases">
        <authorList>
            <person name="Akdeniz Z."/>
        </authorList>
    </citation>
    <scope>NUCLEOTIDE SEQUENCE [LARGE SCALE GENOMIC DNA]</scope>
</reference>
<accession>A0AA86NUC7</accession>
<reference evidence="1" key="1">
    <citation type="submission" date="2023-06" db="EMBL/GenBank/DDBJ databases">
        <authorList>
            <person name="Kurt Z."/>
        </authorList>
    </citation>
    <scope>NUCLEOTIDE SEQUENCE</scope>
</reference>
<keyword evidence="3" id="KW-1185">Reference proteome</keyword>
<dbReference type="AlphaFoldDB" id="A0AA86NUC7"/>
<dbReference type="EMBL" id="CATOUU010000353">
    <property type="protein sequence ID" value="CAI9925919.1"/>
    <property type="molecule type" value="Genomic_DNA"/>
</dbReference>
<comment type="caution">
    <text evidence="1">The sequence shown here is derived from an EMBL/GenBank/DDBJ whole genome shotgun (WGS) entry which is preliminary data.</text>
</comment>
<evidence type="ECO:0000313" key="2">
    <source>
        <dbReference type="EMBL" id="CAL6104125.1"/>
    </source>
</evidence>
<proteinExistence type="predicted"/>
<evidence type="ECO:0000313" key="1">
    <source>
        <dbReference type="EMBL" id="CAI9925919.1"/>
    </source>
</evidence>
<evidence type="ECO:0000313" key="3">
    <source>
        <dbReference type="Proteomes" id="UP001642409"/>
    </source>
</evidence>
<organism evidence="1">
    <name type="scientific">Hexamita inflata</name>
    <dbReference type="NCBI Taxonomy" id="28002"/>
    <lineage>
        <taxon>Eukaryota</taxon>
        <taxon>Metamonada</taxon>
        <taxon>Diplomonadida</taxon>
        <taxon>Hexamitidae</taxon>
        <taxon>Hexamitinae</taxon>
        <taxon>Hexamita</taxon>
    </lineage>
</organism>
<gene>
    <name evidence="1" type="ORF">HINF_LOCUS13564</name>
    <name evidence="2" type="ORF">HINF_LOCUS72612</name>
</gene>
<dbReference type="Proteomes" id="UP001642409">
    <property type="component" value="Unassembled WGS sequence"/>
</dbReference>